<dbReference type="InterPro" id="IPR029058">
    <property type="entry name" value="AB_hydrolase_fold"/>
</dbReference>
<dbReference type="SUPFAM" id="SSF53474">
    <property type="entry name" value="alpha/beta-Hydrolases"/>
    <property type="match status" value="1"/>
</dbReference>
<evidence type="ECO:0008006" key="2">
    <source>
        <dbReference type="Google" id="ProtNLM"/>
    </source>
</evidence>
<name>A0A3B1AI65_9ZZZZ</name>
<evidence type="ECO:0000313" key="1">
    <source>
        <dbReference type="EMBL" id="VAW99672.1"/>
    </source>
</evidence>
<dbReference type="Gene3D" id="3.40.50.1820">
    <property type="entry name" value="alpha/beta hydrolase"/>
    <property type="match status" value="1"/>
</dbReference>
<proteinExistence type="predicted"/>
<dbReference type="AlphaFoldDB" id="A0A3B1AI65"/>
<dbReference type="EMBL" id="UOFR01000069">
    <property type="protein sequence ID" value="VAW99672.1"/>
    <property type="molecule type" value="Genomic_DNA"/>
</dbReference>
<gene>
    <name evidence="1" type="ORF">MNBD_GAMMA21-1682</name>
</gene>
<accession>A0A3B1AI65</accession>
<reference evidence="1" key="1">
    <citation type="submission" date="2018-06" db="EMBL/GenBank/DDBJ databases">
        <authorList>
            <person name="Zhirakovskaya E."/>
        </authorList>
    </citation>
    <scope>NUCLEOTIDE SEQUENCE</scope>
</reference>
<sequence length="231" mass="26582">MRLILLPGLDGSGQLFAEFIDSLAENISVTCISFSEQEQLAYPELADYVRSRLPTDEKYIILAESFSGPIACLLAQTNLKHLQAIIFVASFLKNPNRRLLWLTCLLPLTILLRFSPPDFIIRKWMLGEKAGDEMLSKFKSILRRLPVKTIKFRLQEIYNLTLAEFTIGLPVYYIKPLQDRLVMEDNYYDFEKRCSTIELFTLDGPHFILQSKAKECANYVSQCVNKTIKSI</sequence>
<protein>
    <recommendedName>
        <fullName evidence="2">Serine aminopeptidase S33 domain-containing protein</fullName>
    </recommendedName>
</protein>
<organism evidence="1">
    <name type="scientific">hydrothermal vent metagenome</name>
    <dbReference type="NCBI Taxonomy" id="652676"/>
    <lineage>
        <taxon>unclassified sequences</taxon>
        <taxon>metagenomes</taxon>
        <taxon>ecological metagenomes</taxon>
    </lineage>
</organism>